<feature type="transmembrane region" description="Helical" evidence="2">
    <location>
        <begin position="711"/>
        <end position="734"/>
    </location>
</feature>
<dbReference type="PROSITE" id="PS50109">
    <property type="entry name" value="HIS_KIN"/>
    <property type="match status" value="1"/>
</dbReference>
<feature type="domain" description="Histidine kinase" evidence="3">
    <location>
        <begin position="779"/>
        <end position="988"/>
    </location>
</feature>
<dbReference type="EMBL" id="CP015199">
    <property type="protein sequence ID" value="ANF49109.1"/>
    <property type="molecule type" value="Genomic_DNA"/>
</dbReference>
<gene>
    <name evidence="4" type="ORF">A0O34_00415</name>
</gene>
<dbReference type="PANTHER" id="PTHR43547:SF2">
    <property type="entry name" value="HYBRID SIGNAL TRANSDUCTION HISTIDINE KINASE C"/>
    <property type="match status" value="1"/>
</dbReference>
<sequence length="988" mass="115269">MKLYYVIAVFFSLFIQAQNYTSQWYNMDNGLPQNSIKDIVKDKYGFIWLATDGGIMRYDGKNFLLDSTKISSLSFFDFETFGKDDFFSINDLKREGVVISERKIKVFTSKNNSFVYNNRIVNGKVYRKFNKNSFTQKFYPDTDYYYIKIGSETYFFGKHSIEYKNNGSSKTELTILQNFNYNKLANAFVDHNTIYIGDHSKRRTMIIQNGKVSYDNNPSIYNDPKTKIYWHQATGQVFIINEDNIYLNKIENGKMKPAFLLKYKGIQNEFVGCMFYDESAHKIYLGSAIKGLNIITLSNFYISQKKIPFADEVCYASLPFSKSSVISKDGVEYFKDKTRLISPINVRSGKRYMLYDDSKNLMYVEYNKLHRRYRSSQYKRSDSLSFSHSVEGWFKSNGLYMGNIIDAKNQYYLYLFTNDKFQKITNSIRFRDNINCIIEYNKDMMYVGCNDGIYLVSIAQNKIIKKLTANISIKEISRTKDGNFWFTTYNKGWYLLKNHVPVKMPDDMDGYISSAHTILEDNKGFFWISSNNGLFRVAEKMLLNYAKNKNNKVIYYRYSKLNGLLNNEFNSAHPGGNILENGEFVFPSMEGFVFFKPDEVKNYYPKPNQIYVERANIDNHIVNFKDKLQLKSNFKTADIYIDIPYFSNIENIYLEGKLENSKNEKWENISNERKYSINDIDPGEYNLIVRFIHSENGKFTYKTVPIEIEPFFYQTLIFKIIAFFLIFGAIVTVIQMRTNFLRVSNKNLQNNLQNRSDELEVTKNKLKNESEYQQNILQSISHDITTPVKFISLLSQKLNETEDIDDQKKFFEAITKASGQLFKFTQGLKEYTELFKAENILEENEYSLYDLVENKKLLFEEISAEKNTTIHNFCNSNARIKVNISIISAILHNLIDNAVKNTVDGEIIITNDRTNGEIEIRISDTGKGMSTDQIEYYNQLFLDIGDENLIFAKKGLGLPMVIQLAKKIRSRISFHNNTSRGTIVKILI</sequence>
<accession>A0A172XQ12</accession>
<dbReference type="RefSeq" id="WP_066750020.1">
    <property type="nucleotide sequence ID" value="NZ_CP015199.1"/>
</dbReference>
<keyword evidence="5" id="KW-1185">Reference proteome</keyword>
<dbReference type="InterPro" id="IPR015943">
    <property type="entry name" value="WD40/YVTN_repeat-like_dom_sf"/>
</dbReference>
<dbReference type="Proteomes" id="UP000077824">
    <property type="component" value="Chromosome"/>
</dbReference>
<dbReference type="SUPFAM" id="SSF47384">
    <property type="entry name" value="Homodimeric domain of signal transducing histidine kinase"/>
    <property type="match status" value="1"/>
</dbReference>
<dbReference type="PANTHER" id="PTHR43547">
    <property type="entry name" value="TWO-COMPONENT HISTIDINE KINASE"/>
    <property type="match status" value="1"/>
</dbReference>
<protein>
    <recommendedName>
        <fullName evidence="3">Histidine kinase domain-containing protein</fullName>
    </recommendedName>
</protein>
<organism evidence="4 5">
    <name type="scientific">Chryseobacterium glaciei</name>
    <dbReference type="NCBI Taxonomy" id="1685010"/>
    <lineage>
        <taxon>Bacteria</taxon>
        <taxon>Pseudomonadati</taxon>
        <taxon>Bacteroidota</taxon>
        <taxon>Flavobacteriia</taxon>
        <taxon>Flavobacteriales</taxon>
        <taxon>Weeksellaceae</taxon>
        <taxon>Chryseobacterium group</taxon>
        <taxon>Chryseobacterium</taxon>
    </lineage>
</organism>
<dbReference type="InterPro" id="IPR013783">
    <property type="entry name" value="Ig-like_fold"/>
</dbReference>
<evidence type="ECO:0000313" key="4">
    <source>
        <dbReference type="EMBL" id="ANF49109.1"/>
    </source>
</evidence>
<reference evidence="4 5" key="1">
    <citation type="submission" date="2016-04" db="EMBL/GenBank/DDBJ databases">
        <title>Complete Genome Sequence of Chryseobacterium sp. IHBB 10212.</title>
        <authorList>
            <person name="Pal M."/>
            <person name="Swarnkar M.K."/>
            <person name="Kaushal K."/>
            <person name="Chhibber S."/>
            <person name="Singh A.K."/>
            <person name="Gulati A."/>
        </authorList>
    </citation>
    <scope>NUCLEOTIDE SEQUENCE [LARGE SCALE GENOMIC DNA]</scope>
    <source>
        <strain evidence="4 5">IHBB 10212</strain>
    </source>
</reference>
<keyword evidence="1" id="KW-0597">Phosphoprotein</keyword>
<evidence type="ECO:0000256" key="2">
    <source>
        <dbReference type="SAM" id="Phobius"/>
    </source>
</evidence>
<dbReference type="Gene3D" id="2.130.10.10">
    <property type="entry name" value="YVTN repeat-like/Quinoprotein amine dehydrogenase"/>
    <property type="match status" value="2"/>
</dbReference>
<dbReference type="InterPro" id="IPR011110">
    <property type="entry name" value="Reg_prop"/>
</dbReference>
<evidence type="ECO:0000256" key="1">
    <source>
        <dbReference type="ARBA" id="ARBA00022553"/>
    </source>
</evidence>
<dbReference type="InterPro" id="IPR003594">
    <property type="entry name" value="HATPase_dom"/>
</dbReference>
<dbReference type="KEGG" id="chh:A0O34_00415"/>
<dbReference type="SUPFAM" id="SSF82171">
    <property type="entry name" value="DPP6 N-terminal domain-like"/>
    <property type="match status" value="1"/>
</dbReference>
<dbReference type="GO" id="GO:0000155">
    <property type="term" value="F:phosphorelay sensor kinase activity"/>
    <property type="evidence" value="ECO:0007669"/>
    <property type="project" value="InterPro"/>
</dbReference>
<dbReference type="InterPro" id="IPR036890">
    <property type="entry name" value="HATPase_C_sf"/>
</dbReference>
<dbReference type="Pfam" id="PF02518">
    <property type="entry name" value="HATPase_c"/>
    <property type="match status" value="1"/>
</dbReference>
<evidence type="ECO:0000313" key="5">
    <source>
        <dbReference type="Proteomes" id="UP000077824"/>
    </source>
</evidence>
<dbReference type="InterPro" id="IPR036097">
    <property type="entry name" value="HisK_dim/P_sf"/>
</dbReference>
<dbReference type="OrthoDB" id="8676692at2"/>
<dbReference type="Gene3D" id="1.10.287.130">
    <property type="match status" value="1"/>
</dbReference>
<keyword evidence="2" id="KW-0472">Membrane</keyword>
<dbReference type="Gene3D" id="2.60.40.10">
    <property type="entry name" value="Immunoglobulins"/>
    <property type="match status" value="1"/>
</dbReference>
<proteinExistence type="predicted"/>
<dbReference type="InterPro" id="IPR005467">
    <property type="entry name" value="His_kinase_dom"/>
</dbReference>
<dbReference type="Gene3D" id="3.30.565.10">
    <property type="entry name" value="Histidine kinase-like ATPase, C-terminal domain"/>
    <property type="match status" value="1"/>
</dbReference>
<name>A0A172XQ12_9FLAO</name>
<keyword evidence="2" id="KW-1133">Transmembrane helix</keyword>
<evidence type="ECO:0000259" key="3">
    <source>
        <dbReference type="PROSITE" id="PS50109"/>
    </source>
</evidence>
<dbReference type="CDD" id="cd00075">
    <property type="entry name" value="HATPase"/>
    <property type="match status" value="1"/>
</dbReference>
<keyword evidence="2" id="KW-0812">Transmembrane</keyword>
<dbReference type="Pfam" id="PF07494">
    <property type="entry name" value="Reg_prop"/>
    <property type="match status" value="1"/>
</dbReference>
<dbReference type="SUPFAM" id="SSF55874">
    <property type="entry name" value="ATPase domain of HSP90 chaperone/DNA topoisomerase II/histidine kinase"/>
    <property type="match status" value="1"/>
</dbReference>
<dbReference type="AlphaFoldDB" id="A0A172XQ12"/>
<dbReference type="STRING" id="1685010.A0O34_00415"/>